<organism evidence="2 3">
    <name type="scientific">Oceanobacillus sojae</name>
    <dbReference type="NCBI Taxonomy" id="582851"/>
    <lineage>
        <taxon>Bacteria</taxon>
        <taxon>Bacillati</taxon>
        <taxon>Bacillota</taxon>
        <taxon>Bacilli</taxon>
        <taxon>Bacillales</taxon>
        <taxon>Bacillaceae</taxon>
        <taxon>Oceanobacillus</taxon>
    </lineage>
</organism>
<dbReference type="RefSeq" id="WP_147210868.1">
    <property type="nucleotide sequence ID" value="NZ_BJYM01000010.1"/>
</dbReference>
<protein>
    <recommendedName>
        <fullName evidence="4">DUF2188 domain-containing protein</fullName>
    </recommendedName>
</protein>
<name>A0A511ZKE0_9BACI</name>
<reference evidence="2 3" key="1">
    <citation type="submission" date="2019-07" db="EMBL/GenBank/DDBJ databases">
        <title>Whole genome shotgun sequence of Oceanobacillus sojae NBRC 105379.</title>
        <authorList>
            <person name="Hosoyama A."/>
            <person name="Uohara A."/>
            <person name="Ohji S."/>
            <person name="Ichikawa N."/>
        </authorList>
    </citation>
    <scope>NUCLEOTIDE SEQUENCE [LARGE SCALE GENOMIC DNA]</scope>
    <source>
        <strain evidence="2 3">NBRC 105379</strain>
    </source>
</reference>
<feature type="compositionally biased region" description="Basic and acidic residues" evidence="1">
    <location>
        <begin position="50"/>
        <end position="65"/>
    </location>
</feature>
<sequence>MKTFSVVPNADETSWIVKLEDVAPEEVYGSKDDAISAAEQMAKENTPSKVEIRDKDDNIQEEKNF</sequence>
<accession>A0A511ZKE0</accession>
<dbReference type="Pfam" id="PF09954">
    <property type="entry name" value="DUF2188"/>
    <property type="match status" value="1"/>
</dbReference>
<keyword evidence="3" id="KW-1185">Reference proteome</keyword>
<evidence type="ECO:0000256" key="1">
    <source>
        <dbReference type="SAM" id="MobiDB-lite"/>
    </source>
</evidence>
<dbReference type="Proteomes" id="UP000321558">
    <property type="component" value="Unassembled WGS sequence"/>
</dbReference>
<dbReference type="AlphaFoldDB" id="A0A511ZKE0"/>
<proteinExistence type="predicted"/>
<comment type="caution">
    <text evidence="2">The sequence shown here is derived from an EMBL/GenBank/DDBJ whole genome shotgun (WGS) entry which is preliminary data.</text>
</comment>
<dbReference type="EMBL" id="BJYM01000010">
    <property type="protein sequence ID" value="GEN87917.1"/>
    <property type="molecule type" value="Genomic_DNA"/>
</dbReference>
<dbReference type="InterPro" id="IPR018691">
    <property type="entry name" value="DUF2188"/>
</dbReference>
<dbReference type="OrthoDB" id="2428875at2"/>
<feature type="region of interest" description="Disordered" evidence="1">
    <location>
        <begin position="40"/>
        <end position="65"/>
    </location>
</feature>
<gene>
    <name evidence="2" type="ORF">OSO01_26560</name>
</gene>
<evidence type="ECO:0000313" key="2">
    <source>
        <dbReference type="EMBL" id="GEN87917.1"/>
    </source>
</evidence>
<evidence type="ECO:0008006" key="4">
    <source>
        <dbReference type="Google" id="ProtNLM"/>
    </source>
</evidence>
<evidence type="ECO:0000313" key="3">
    <source>
        <dbReference type="Proteomes" id="UP000321558"/>
    </source>
</evidence>